<gene>
    <name evidence="1" type="ORF">GSTUAT00001765001</name>
</gene>
<dbReference type="SUPFAM" id="SSF52540">
    <property type="entry name" value="P-loop containing nucleoside triphosphate hydrolases"/>
    <property type="match status" value="1"/>
</dbReference>
<reference evidence="1" key="1">
    <citation type="submission" date="2015-10" db="EMBL/GenBank/DDBJ databases">
        <authorList>
            <person name="Regsiter A."/>
            <person name="william w."/>
        </authorList>
    </citation>
    <scope>NUCLEOTIDE SEQUENCE</scope>
    <source>
        <strain evidence="1">Montdore</strain>
    </source>
</reference>
<dbReference type="InterPro" id="IPR000212">
    <property type="entry name" value="DNA_helicase_UvrD/REP"/>
</dbReference>
<dbReference type="EMBL" id="LN890962">
    <property type="protein sequence ID" value="CUS14035.1"/>
    <property type="molecule type" value="Genomic_DNA"/>
</dbReference>
<dbReference type="Pfam" id="PF13245">
    <property type="entry name" value="AAA_19"/>
    <property type="match status" value="1"/>
</dbReference>
<accession>A0A292Q4Z8</accession>
<dbReference type="InterPro" id="IPR027417">
    <property type="entry name" value="P-loop_NTPase"/>
</dbReference>
<dbReference type="GO" id="GO:0043138">
    <property type="term" value="F:3'-5' DNA helicase activity"/>
    <property type="evidence" value="ECO:0007669"/>
    <property type="project" value="TreeGrafter"/>
</dbReference>
<dbReference type="AlphaFoldDB" id="A0A292Q4Z8"/>
<dbReference type="GO" id="GO:0000725">
    <property type="term" value="P:recombinational repair"/>
    <property type="evidence" value="ECO:0007669"/>
    <property type="project" value="TreeGrafter"/>
</dbReference>
<evidence type="ECO:0000313" key="1">
    <source>
        <dbReference type="EMBL" id="CUS14035.1"/>
    </source>
</evidence>
<dbReference type="Proteomes" id="UP001412239">
    <property type="component" value="Unassembled WGS sequence"/>
</dbReference>
<protein>
    <submittedName>
        <fullName evidence="1">Uncharacterized protein</fullName>
    </submittedName>
</protein>
<dbReference type="GO" id="GO:0005634">
    <property type="term" value="C:nucleus"/>
    <property type="evidence" value="ECO:0007669"/>
    <property type="project" value="TreeGrafter"/>
</dbReference>
<evidence type="ECO:0000313" key="2">
    <source>
        <dbReference type="Proteomes" id="UP001412239"/>
    </source>
</evidence>
<dbReference type="Gene3D" id="3.40.50.300">
    <property type="entry name" value="P-loop containing nucleotide triphosphate hydrolases"/>
    <property type="match status" value="2"/>
</dbReference>
<proteinExistence type="predicted"/>
<dbReference type="PANTHER" id="PTHR11070">
    <property type="entry name" value="UVRD / RECB / PCRA DNA HELICASE FAMILY MEMBER"/>
    <property type="match status" value="1"/>
</dbReference>
<dbReference type="PANTHER" id="PTHR11070:SF66">
    <property type="entry name" value="UVRD-LIKE HELICASE C-TERMINAL DOMAIN-CONTAINING PROTEIN"/>
    <property type="match status" value="1"/>
</dbReference>
<name>A0A292Q4Z8_9PEZI</name>
<feature type="non-terminal residue" evidence="1">
    <location>
        <position position="1"/>
    </location>
</feature>
<dbReference type="GO" id="GO:0005524">
    <property type="term" value="F:ATP binding"/>
    <property type="evidence" value="ECO:0007669"/>
    <property type="project" value="InterPro"/>
</dbReference>
<dbReference type="GO" id="GO:0003677">
    <property type="term" value="F:DNA binding"/>
    <property type="evidence" value="ECO:0007669"/>
    <property type="project" value="InterPro"/>
</dbReference>
<keyword evidence="2" id="KW-1185">Reference proteome</keyword>
<organism evidence="1 2">
    <name type="scientific">Tuber aestivum</name>
    <name type="common">summer truffle</name>
    <dbReference type="NCBI Taxonomy" id="59557"/>
    <lineage>
        <taxon>Eukaryota</taxon>
        <taxon>Fungi</taxon>
        <taxon>Dikarya</taxon>
        <taxon>Ascomycota</taxon>
        <taxon>Pezizomycotina</taxon>
        <taxon>Pezizomycetes</taxon>
        <taxon>Pezizales</taxon>
        <taxon>Tuberaceae</taxon>
        <taxon>Tuber</taxon>
    </lineage>
</organism>
<sequence>PRILQSSPIFPRAGLSLPCPTARTLATATLPSPSDEQTQAIKILHMSRANILFNACAGSGKTTTILHLAAALPDKNFLVMVYNNRLMIETNGRIAALGLENAVVYNYHTLGHRFYSPECDTDQGLKRIIRDKLPVMRGKELPLCDVLVLDEQQDMTPILKMFIDRVVRDIEDTKNGKRKRPGPVRLVLLGDPRQELYEFNGADARFLTLASLSALFGNEEVWELIKQNRSYRLTKPNADLINQQMLKPVLEEEIVSVKGKAPDGSAFPRPRYVFYRPLQQDPIVDYQPFKEVERLLGKMDHSDILVPTPSLRSRDVIDLANCLALKGHPVLVSDPVDGQSVSLSESRGKITICTYHQSKGIEREAAIMYGFDESYHLHYNKAPEDTLVIGNPQYVAATRAGADLVILHHCEYRYLPFIDPETLGDTCEIVNMEVHSPNSGREKIGKRRSFAVTTLTRNVHDQDMSACIQELELKQISPAYQGSSPPSEIDIGGGLVESVAAITGTAVPAMYEYYTRGRRATYWHLSSFARLFQCFEAFNNGTQRPGSGLFKLIEDNRPEINDHLRMVLRRMAAKQLDDGDILFLANFSGAIKSGLLVKLLSIPLDRYPWVEPKHRRSIIGILFEYITPGCRFEQGISHTFSGTQLNSKIGIDRASIYGVLDISDLKNKRIWEVKYTQKLRVEHILQAALYAGLVEAKHGKGSDCKLINAMSGEVIVIKPKTENSYESIIQRLINAKITKSATLSDLTDEEFVKEAGNKFENYIGPVVLPPWFNDQKIRR</sequence>
<feature type="non-terminal residue" evidence="1">
    <location>
        <position position="779"/>
    </location>
</feature>